<dbReference type="InterPro" id="IPR001394">
    <property type="entry name" value="Peptidase_C19_UCH"/>
</dbReference>
<dbReference type="AlphaFoldDB" id="A0A0V0RJY0"/>
<dbReference type="Gene3D" id="3.90.70.10">
    <property type="entry name" value="Cysteine proteinases"/>
    <property type="match status" value="1"/>
</dbReference>
<dbReference type="InterPro" id="IPR028889">
    <property type="entry name" value="USP"/>
</dbReference>
<feature type="non-terminal residue" evidence="4">
    <location>
        <position position="1"/>
    </location>
</feature>
<evidence type="ECO:0000313" key="4">
    <source>
        <dbReference type="EMBL" id="KRX14584.1"/>
    </source>
</evidence>
<dbReference type="SUPFAM" id="SSF54001">
    <property type="entry name" value="Cysteine proteinases"/>
    <property type="match status" value="1"/>
</dbReference>
<reference evidence="4 5" key="1">
    <citation type="submission" date="2015-01" db="EMBL/GenBank/DDBJ databases">
        <title>Evolution of Trichinella species and genotypes.</title>
        <authorList>
            <person name="Korhonen P.K."/>
            <person name="Edoardo P."/>
            <person name="Giuseppe L.R."/>
            <person name="Gasser R.B."/>
        </authorList>
    </citation>
    <scope>NUCLEOTIDE SEQUENCE [LARGE SCALE GENOMIC DNA]</scope>
    <source>
        <strain evidence="4">ISS37</strain>
    </source>
</reference>
<dbReference type="InterPro" id="IPR038765">
    <property type="entry name" value="Papain-like_cys_pep_sf"/>
</dbReference>
<feature type="compositionally biased region" description="Low complexity" evidence="2">
    <location>
        <begin position="238"/>
        <end position="251"/>
    </location>
</feature>
<dbReference type="STRING" id="6336.A0A0V0RJY0"/>
<comment type="similarity">
    <text evidence="1">Belongs to the peptidase C19 family.</text>
</comment>
<dbReference type="GO" id="GO:0004843">
    <property type="term" value="F:cysteine-type deubiquitinase activity"/>
    <property type="evidence" value="ECO:0007669"/>
    <property type="project" value="InterPro"/>
</dbReference>
<keyword evidence="5" id="KW-1185">Reference proteome</keyword>
<dbReference type="EMBL" id="JYDL01000155">
    <property type="protein sequence ID" value="KRX14584.1"/>
    <property type="molecule type" value="Genomic_DNA"/>
</dbReference>
<evidence type="ECO:0000256" key="2">
    <source>
        <dbReference type="SAM" id="MobiDB-lite"/>
    </source>
</evidence>
<name>A0A0V0RJY0_9BILA</name>
<dbReference type="Proteomes" id="UP000054630">
    <property type="component" value="Unassembled WGS sequence"/>
</dbReference>
<dbReference type="InterPro" id="IPR050164">
    <property type="entry name" value="Peptidase_C19"/>
</dbReference>
<dbReference type="GO" id="GO:0005634">
    <property type="term" value="C:nucleus"/>
    <property type="evidence" value="ECO:0007669"/>
    <property type="project" value="TreeGrafter"/>
</dbReference>
<protein>
    <recommendedName>
        <fullName evidence="3">USP domain-containing protein</fullName>
    </recommendedName>
</protein>
<dbReference type="InterPro" id="IPR036873">
    <property type="entry name" value="Rhodanese-like_dom_sf"/>
</dbReference>
<evidence type="ECO:0000256" key="1">
    <source>
        <dbReference type="ARBA" id="ARBA00009085"/>
    </source>
</evidence>
<comment type="caution">
    <text evidence="4">The sequence shown here is derived from an EMBL/GenBank/DDBJ whole genome shotgun (WGS) entry which is preliminary data.</text>
</comment>
<dbReference type="OrthoDB" id="292964at2759"/>
<dbReference type="Pfam" id="PF00443">
    <property type="entry name" value="UCH"/>
    <property type="match status" value="1"/>
</dbReference>
<feature type="compositionally biased region" description="Acidic residues" evidence="2">
    <location>
        <begin position="183"/>
        <end position="228"/>
    </location>
</feature>
<dbReference type="PANTHER" id="PTHR24006">
    <property type="entry name" value="UBIQUITIN CARBOXYL-TERMINAL HYDROLASE"/>
    <property type="match status" value="1"/>
</dbReference>
<sequence>LERSQSSLKIDSEMAGRKNRYISLPVDVHAEWFNSGANTILPHHLLIMMEKYKNNMLIIDVRPRNWFDNEQMKTDVLMLNIEQYTLLTCHDHSDFTMLLDFQTRSKFHSLSLIRFIILLDFAFDPRDAQQLETWGSTLQHLKEILPSNCHSAVFKVLIGGWINFGKLFPDQVVHVREDAATAYDDDEEDEDVDDFSEEDEHDNIENDENDYVEEEEEEEEDDDDDDSDNQSRNDNRRNNNVANNRYNNYGDGYDDSDSDAPHNEPLILRRGQTEHASSRGRPRGASLRGQFRRFSSPIPRIMRTLSCTHRRCRNSFYRTCVVLPKTVALYRGRRSIFPGLVNYNAGCAANSVISCLYASVEFRNYIVDYWPIISMSSDLKLFREFCKLIYEMRDRSVINIIPDDLLTTISVCASWHSTTRAEVVYQSLLRCLHEDFKRVPFIYISQALVLHSSSRSRGEMTTIIEKMFSYSVSERTTYTCCGVVEVGSHTFNILLNIFFSQSTSTSVQTLEKFLEQFRNRPFIYSCHGIVCSRCKTSEFAVVESRFSSLPTYLVINVDLTICNVSLSVHLEDPLHIPLDENGVERTVSYKLYAMVECIRKNGISHYVSVCRDSQTGDWFYLDGHKIKEVTCDYVPKKPCLLFYEKCHQNLDQL</sequence>
<proteinExistence type="inferred from homology"/>
<dbReference type="Gene3D" id="3.40.250.10">
    <property type="entry name" value="Rhodanese-like domain"/>
    <property type="match status" value="1"/>
</dbReference>
<dbReference type="CDD" id="cd02257">
    <property type="entry name" value="Peptidase_C19"/>
    <property type="match status" value="1"/>
</dbReference>
<gene>
    <name evidence="4" type="ORF">T07_2868</name>
</gene>
<organism evidence="4 5">
    <name type="scientific">Trichinella nelsoni</name>
    <dbReference type="NCBI Taxonomy" id="6336"/>
    <lineage>
        <taxon>Eukaryota</taxon>
        <taxon>Metazoa</taxon>
        <taxon>Ecdysozoa</taxon>
        <taxon>Nematoda</taxon>
        <taxon>Enoplea</taxon>
        <taxon>Dorylaimia</taxon>
        <taxon>Trichinellida</taxon>
        <taxon>Trichinellidae</taxon>
        <taxon>Trichinella</taxon>
    </lineage>
</organism>
<dbReference type="GO" id="GO:0016579">
    <property type="term" value="P:protein deubiquitination"/>
    <property type="evidence" value="ECO:0007669"/>
    <property type="project" value="InterPro"/>
</dbReference>
<dbReference type="PROSITE" id="PS50235">
    <property type="entry name" value="USP_3"/>
    <property type="match status" value="1"/>
</dbReference>
<accession>A0A0V0RJY0</accession>
<evidence type="ECO:0000313" key="5">
    <source>
        <dbReference type="Proteomes" id="UP000054630"/>
    </source>
</evidence>
<feature type="domain" description="USP" evidence="3">
    <location>
        <begin position="338"/>
        <end position="646"/>
    </location>
</feature>
<evidence type="ECO:0000259" key="3">
    <source>
        <dbReference type="PROSITE" id="PS50235"/>
    </source>
</evidence>
<dbReference type="GO" id="GO:0005829">
    <property type="term" value="C:cytosol"/>
    <property type="evidence" value="ECO:0007669"/>
    <property type="project" value="TreeGrafter"/>
</dbReference>
<feature type="region of interest" description="Disordered" evidence="2">
    <location>
        <begin position="181"/>
        <end position="288"/>
    </location>
</feature>